<dbReference type="InterPro" id="IPR045851">
    <property type="entry name" value="AMP-bd_C_sf"/>
</dbReference>
<dbReference type="RefSeq" id="WP_194855305.1">
    <property type="nucleotide sequence ID" value="NZ_ARXR01000005.1"/>
</dbReference>
<dbReference type="Pfam" id="PF13193">
    <property type="entry name" value="AMP-binding_C"/>
    <property type="match status" value="1"/>
</dbReference>
<dbReference type="PANTHER" id="PTHR43767">
    <property type="entry name" value="LONG-CHAIN-FATTY-ACID--COA LIGASE"/>
    <property type="match status" value="1"/>
</dbReference>
<name>A0ABS0ADX6_9GAMM</name>
<dbReference type="InterPro" id="IPR050237">
    <property type="entry name" value="ATP-dep_AMP-bd_enzyme"/>
</dbReference>
<accession>A0ABS0ADX6</accession>
<keyword evidence="3" id="KW-0436">Ligase</keyword>
<sequence length="536" mass="59147">MTAVSEAMPVYAPEMDAEAFVSVPERLQQLAAAQPDKPAVYDETGMLTWRQFVDNVNRVANRLRAAGLQRGETVAGLSENSARYLTLFMGTLTAGGCMVPLSGMAAGETLALMVNDCDARFLFVSAKHRDLIEPLLDGLDNIDESTRISLDFQADGWLAFEDWLGDPATDAPDHTPSLDDPFNIIYSSGTTGVPKGILHDHRLRARQLERVAALGYDDTAVNLVSTPLYSNTTLVSVLPTLFGGGTIVSMAKFDAHRFLELAEQHRVTHAMLVPVQYQRILAEPDFDRFDLSSFKVKFSTSAPLRAHVIADAMARWPGNILEFYGLTEGGVTTTLNCAENPTKWATVGKASPGCELRIIGEDLKELPAGEIGEIVGRSGAMMRGYYKREDKTSELLWTSPEGEVFYRTGDMGRLDEDGFLSVLDRRKDMIISGGFNVYAEDLEKVLLKDDDVVDAAVIAVPSEQWGETPLGLVVLREGAEGDLEAIRERANQQLGKGQRLSGLERRDELPRSTIGKILKRELRDPYWKDLEQSKRD</sequence>
<dbReference type="SUPFAM" id="SSF56801">
    <property type="entry name" value="Acetyl-CoA synthetase-like"/>
    <property type="match status" value="1"/>
</dbReference>
<feature type="domain" description="AMP-dependent synthetase/ligase" evidence="1">
    <location>
        <begin position="28"/>
        <end position="386"/>
    </location>
</feature>
<keyword evidence="4" id="KW-1185">Reference proteome</keyword>
<evidence type="ECO:0000313" key="4">
    <source>
        <dbReference type="Proteomes" id="UP000644441"/>
    </source>
</evidence>
<dbReference type="InterPro" id="IPR000873">
    <property type="entry name" value="AMP-dep_synth/lig_dom"/>
</dbReference>
<dbReference type="InterPro" id="IPR020845">
    <property type="entry name" value="AMP-binding_CS"/>
</dbReference>
<gene>
    <name evidence="3" type="ORF">ISO4_00904</name>
</gene>
<feature type="domain" description="AMP-binding enzyme C-terminal" evidence="2">
    <location>
        <begin position="442"/>
        <end position="516"/>
    </location>
</feature>
<proteinExistence type="predicted"/>
<reference evidence="3 4" key="1">
    <citation type="submission" date="2012-09" db="EMBL/GenBank/DDBJ databases">
        <title>Genome Sequence of alkane-degrading Bacterium Alcanivorax venustensis ISO4.</title>
        <authorList>
            <person name="Lai Q."/>
            <person name="Shao Z."/>
        </authorList>
    </citation>
    <scope>NUCLEOTIDE SEQUENCE [LARGE SCALE GENOMIC DNA]</scope>
    <source>
        <strain evidence="3 4">ISO4</strain>
    </source>
</reference>
<dbReference type="InterPro" id="IPR025110">
    <property type="entry name" value="AMP-bd_C"/>
</dbReference>
<evidence type="ECO:0000259" key="1">
    <source>
        <dbReference type="Pfam" id="PF00501"/>
    </source>
</evidence>
<dbReference type="InterPro" id="IPR042099">
    <property type="entry name" value="ANL_N_sf"/>
</dbReference>
<organism evidence="3 4">
    <name type="scientific">Alloalcanivorax venustensis ISO4</name>
    <dbReference type="NCBI Taxonomy" id="1177184"/>
    <lineage>
        <taxon>Bacteria</taxon>
        <taxon>Pseudomonadati</taxon>
        <taxon>Pseudomonadota</taxon>
        <taxon>Gammaproteobacteria</taxon>
        <taxon>Oceanospirillales</taxon>
        <taxon>Alcanivoracaceae</taxon>
        <taxon>Alloalcanivorax</taxon>
    </lineage>
</organism>
<evidence type="ECO:0000259" key="2">
    <source>
        <dbReference type="Pfam" id="PF13193"/>
    </source>
</evidence>
<dbReference type="Gene3D" id="3.30.300.30">
    <property type="match status" value="1"/>
</dbReference>
<protein>
    <submittedName>
        <fullName evidence="3">Long-chain-fatty-acid--CoA ligase</fullName>
    </submittedName>
</protein>
<dbReference type="PROSITE" id="PS00455">
    <property type="entry name" value="AMP_BINDING"/>
    <property type="match status" value="1"/>
</dbReference>
<dbReference type="PANTHER" id="PTHR43767:SF1">
    <property type="entry name" value="NONRIBOSOMAL PEPTIDE SYNTHASE PES1 (EUROFUNG)-RELATED"/>
    <property type="match status" value="1"/>
</dbReference>
<dbReference type="GO" id="GO:0016874">
    <property type="term" value="F:ligase activity"/>
    <property type="evidence" value="ECO:0007669"/>
    <property type="project" value="UniProtKB-KW"/>
</dbReference>
<dbReference type="Pfam" id="PF00501">
    <property type="entry name" value="AMP-binding"/>
    <property type="match status" value="1"/>
</dbReference>
<dbReference type="Gene3D" id="3.40.50.12780">
    <property type="entry name" value="N-terminal domain of ligase-like"/>
    <property type="match status" value="1"/>
</dbReference>
<comment type="caution">
    <text evidence="3">The sequence shown here is derived from an EMBL/GenBank/DDBJ whole genome shotgun (WGS) entry which is preliminary data.</text>
</comment>
<dbReference type="EMBL" id="ARXR01000005">
    <property type="protein sequence ID" value="MBF5052302.1"/>
    <property type="molecule type" value="Genomic_DNA"/>
</dbReference>
<evidence type="ECO:0000313" key="3">
    <source>
        <dbReference type="EMBL" id="MBF5052302.1"/>
    </source>
</evidence>
<dbReference type="Proteomes" id="UP000644441">
    <property type="component" value="Unassembled WGS sequence"/>
</dbReference>